<evidence type="ECO:0008006" key="3">
    <source>
        <dbReference type="Google" id="ProtNLM"/>
    </source>
</evidence>
<feature type="non-terminal residue" evidence="1">
    <location>
        <position position="100"/>
    </location>
</feature>
<dbReference type="OrthoDB" id="5666146at2759"/>
<evidence type="ECO:0000313" key="1">
    <source>
        <dbReference type="EMBL" id="KAJ1729373.1"/>
    </source>
</evidence>
<keyword evidence="2" id="KW-1185">Reference proteome</keyword>
<dbReference type="Gene3D" id="2.130.10.10">
    <property type="entry name" value="YVTN repeat-like/Quinoprotein amine dehydrogenase"/>
    <property type="match status" value="1"/>
</dbReference>
<protein>
    <recommendedName>
        <fullName evidence="3">WD40 repeat-like protein</fullName>
    </recommendedName>
</protein>
<dbReference type="SUPFAM" id="SSF50978">
    <property type="entry name" value="WD40 repeat-like"/>
    <property type="match status" value="1"/>
</dbReference>
<proteinExistence type="predicted"/>
<gene>
    <name evidence="1" type="ORF">LPJ61_003552</name>
</gene>
<dbReference type="InterPro" id="IPR036322">
    <property type="entry name" value="WD40_repeat_dom_sf"/>
</dbReference>
<dbReference type="AlphaFoldDB" id="A0A9W7YBY6"/>
<name>A0A9W7YBY6_9FUNG</name>
<sequence length="100" mass="11262">MEARHAFRRHKENKIHWEQGSVYDLSWSSDGTLLTAVGSKGPVRSWRLGRGGHKEGEEHKGLGSNIERLAWCPESTSAHILAAAEYEKVVHLWDQRSASV</sequence>
<evidence type="ECO:0000313" key="2">
    <source>
        <dbReference type="Proteomes" id="UP001143981"/>
    </source>
</evidence>
<accession>A0A9W7YBY6</accession>
<comment type="caution">
    <text evidence="1">The sequence shown here is derived from an EMBL/GenBank/DDBJ whole genome shotgun (WGS) entry which is preliminary data.</text>
</comment>
<dbReference type="InterPro" id="IPR015943">
    <property type="entry name" value="WD40/YVTN_repeat-like_dom_sf"/>
</dbReference>
<organism evidence="1 2">
    <name type="scientific">Coemansia biformis</name>
    <dbReference type="NCBI Taxonomy" id="1286918"/>
    <lineage>
        <taxon>Eukaryota</taxon>
        <taxon>Fungi</taxon>
        <taxon>Fungi incertae sedis</taxon>
        <taxon>Zoopagomycota</taxon>
        <taxon>Kickxellomycotina</taxon>
        <taxon>Kickxellomycetes</taxon>
        <taxon>Kickxellales</taxon>
        <taxon>Kickxellaceae</taxon>
        <taxon>Coemansia</taxon>
    </lineage>
</organism>
<dbReference type="Proteomes" id="UP001143981">
    <property type="component" value="Unassembled WGS sequence"/>
</dbReference>
<dbReference type="EMBL" id="JANBOI010000625">
    <property type="protein sequence ID" value="KAJ1729373.1"/>
    <property type="molecule type" value="Genomic_DNA"/>
</dbReference>
<reference evidence="1" key="1">
    <citation type="submission" date="2022-07" db="EMBL/GenBank/DDBJ databases">
        <title>Phylogenomic reconstructions and comparative analyses of Kickxellomycotina fungi.</title>
        <authorList>
            <person name="Reynolds N.K."/>
            <person name="Stajich J.E."/>
            <person name="Barry K."/>
            <person name="Grigoriev I.V."/>
            <person name="Crous P."/>
            <person name="Smith M.E."/>
        </authorList>
    </citation>
    <scope>NUCLEOTIDE SEQUENCE</scope>
    <source>
        <strain evidence="1">BCRC 34381</strain>
    </source>
</reference>